<proteinExistence type="predicted"/>
<comment type="caution">
    <text evidence="1">The sequence shown here is derived from an EMBL/GenBank/DDBJ whole genome shotgun (WGS) entry which is preliminary data.</text>
</comment>
<keyword evidence="2" id="KW-1185">Reference proteome</keyword>
<protein>
    <submittedName>
        <fullName evidence="1">8145_t:CDS:1</fullName>
    </submittedName>
</protein>
<gene>
    <name evidence="1" type="ORF">SCALOS_LOCUS2581</name>
</gene>
<evidence type="ECO:0000313" key="1">
    <source>
        <dbReference type="EMBL" id="CAG8484754.1"/>
    </source>
</evidence>
<name>A0ACA9KQM2_9GLOM</name>
<reference evidence="1" key="1">
    <citation type="submission" date="2021-06" db="EMBL/GenBank/DDBJ databases">
        <authorList>
            <person name="Kallberg Y."/>
            <person name="Tangrot J."/>
            <person name="Rosling A."/>
        </authorList>
    </citation>
    <scope>NUCLEOTIDE SEQUENCE</scope>
    <source>
        <strain evidence="1">AU212A</strain>
    </source>
</reference>
<organism evidence="1 2">
    <name type="scientific">Scutellospora calospora</name>
    <dbReference type="NCBI Taxonomy" id="85575"/>
    <lineage>
        <taxon>Eukaryota</taxon>
        <taxon>Fungi</taxon>
        <taxon>Fungi incertae sedis</taxon>
        <taxon>Mucoromycota</taxon>
        <taxon>Glomeromycotina</taxon>
        <taxon>Glomeromycetes</taxon>
        <taxon>Diversisporales</taxon>
        <taxon>Gigasporaceae</taxon>
        <taxon>Scutellospora</taxon>
    </lineage>
</organism>
<evidence type="ECO:0000313" key="2">
    <source>
        <dbReference type="Proteomes" id="UP000789860"/>
    </source>
</evidence>
<feature type="non-terminal residue" evidence="1">
    <location>
        <position position="1"/>
    </location>
</feature>
<dbReference type="EMBL" id="CAJVPM010002347">
    <property type="protein sequence ID" value="CAG8484754.1"/>
    <property type="molecule type" value="Genomic_DNA"/>
</dbReference>
<accession>A0ACA9KQM2</accession>
<dbReference type="Proteomes" id="UP000789860">
    <property type="component" value="Unassembled WGS sequence"/>
</dbReference>
<sequence length="61" mass="6748">QVIMNANINQSSIDDDDDIVLEEFFELEEALDLSNLSFLSEASKQTVTDIDDDILEAGPSD</sequence>